<reference evidence="9" key="1">
    <citation type="submission" date="2022-01" db="EMBL/GenBank/DDBJ databases">
        <title>Jiella avicenniae sp. nov., a novel endophytic bacterium isolated from bark of Avicennia marina.</title>
        <authorList>
            <person name="Tuo L."/>
        </authorList>
    </citation>
    <scope>NUCLEOTIDE SEQUENCE</scope>
    <source>
        <strain evidence="9">CBK1P-4</strain>
    </source>
</reference>
<keyword evidence="3" id="KW-1003">Cell membrane</keyword>
<dbReference type="InterPro" id="IPR035906">
    <property type="entry name" value="MetI-like_sf"/>
</dbReference>
<dbReference type="SUPFAM" id="SSF161098">
    <property type="entry name" value="MetI-like"/>
    <property type="match status" value="1"/>
</dbReference>
<keyword evidence="5 7" id="KW-1133">Transmembrane helix</keyword>
<dbReference type="PANTHER" id="PTHR30151">
    <property type="entry name" value="ALKANE SULFONATE ABC TRANSPORTER-RELATED, MEMBRANE SUBUNIT"/>
    <property type="match status" value="1"/>
</dbReference>
<feature type="transmembrane region" description="Helical" evidence="7">
    <location>
        <begin position="210"/>
        <end position="229"/>
    </location>
</feature>
<proteinExistence type="inferred from homology"/>
<name>A0A9X1T5A6_9HYPH</name>
<comment type="similarity">
    <text evidence="7">Belongs to the binding-protein-dependent transport system permease family.</text>
</comment>
<feature type="transmembrane region" description="Helical" evidence="7">
    <location>
        <begin position="52"/>
        <end position="74"/>
    </location>
</feature>
<comment type="caution">
    <text evidence="9">The sequence shown here is derived from an EMBL/GenBank/DDBJ whole genome shotgun (WGS) entry which is preliminary data.</text>
</comment>
<evidence type="ECO:0000313" key="10">
    <source>
        <dbReference type="Proteomes" id="UP001139035"/>
    </source>
</evidence>
<accession>A0A9X1T5A6</accession>
<dbReference type="GO" id="GO:0055085">
    <property type="term" value="P:transmembrane transport"/>
    <property type="evidence" value="ECO:0007669"/>
    <property type="project" value="InterPro"/>
</dbReference>
<dbReference type="Gene3D" id="1.10.3720.10">
    <property type="entry name" value="MetI-like"/>
    <property type="match status" value="1"/>
</dbReference>
<keyword evidence="4 7" id="KW-0812">Transmembrane</keyword>
<protein>
    <submittedName>
        <fullName evidence="9">ABC transporter permease</fullName>
    </submittedName>
</protein>
<evidence type="ECO:0000256" key="4">
    <source>
        <dbReference type="ARBA" id="ARBA00022692"/>
    </source>
</evidence>
<dbReference type="Proteomes" id="UP001139035">
    <property type="component" value="Unassembled WGS sequence"/>
</dbReference>
<evidence type="ECO:0000256" key="1">
    <source>
        <dbReference type="ARBA" id="ARBA00004651"/>
    </source>
</evidence>
<evidence type="ECO:0000313" key="9">
    <source>
        <dbReference type="EMBL" id="MCE7029411.1"/>
    </source>
</evidence>
<comment type="subcellular location">
    <subcellularLocation>
        <location evidence="1 7">Cell membrane</location>
        <topology evidence="1 7">Multi-pass membrane protein</topology>
    </subcellularLocation>
</comment>
<feature type="domain" description="ABC transmembrane type-1" evidence="8">
    <location>
        <begin position="77"/>
        <end position="258"/>
    </location>
</feature>
<organism evidence="9 10">
    <name type="scientific">Jiella avicenniae</name>
    <dbReference type="NCBI Taxonomy" id="2907202"/>
    <lineage>
        <taxon>Bacteria</taxon>
        <taxon>Pseudomonadati</taxon>
        <taxon>Pseudomonadota</taxon>
        <taxon>Alphaproteobacteria</taxon>
        <taxon>Hyphomicrobiales</taxon>
        <taxon>Aurantimonadaceae</taxon>
        <taxon>Jiella</taxon>
    </lineage>
</organism>
<dbReference type="InterPro" id="IPR000515">
    <property type="entry name" value="MetI-like"/>
</dbReference>
<evidence type="ECO:0000256" key="7">
    <source>
        <dbReference type="RuleBase" id="RU363032"/>
    </source>
</evidence>
<evidence type="ECO:0000256" key="2">
    <source>
        <dbReference type="ARBA" id="ARBA00022448"/>
    </source>
</evidence>
<dbReference type="Pfam" id="PF00528">
    <property type="entry name" value="BPD_transp_1"/>
    <property type="match status" value="1"/>
</dbReference>
<feature type="transmembrane region" description="Helical" evidence="7">
    <location>
        <begin position="183"/>
        <end position="204"/>
    </location>
</feature>
<sequence length="277" mass="30015">MTISTMDEVRGATALPGSGLRFAKSAAYGLLPVVAILIFWEITTRLEIFPPIIFPPISAVASSLYDMTVSGTLLVDVAGTFRRLTISVVFGSVIGVGLGAAMGYFGVVEKIVAPSLSFLLSIPGTAFFPLTMMWFGLNETAILVILVYEVVLTTALSTWSGVKMIDPTILNAGRSLGASGFSLFYRVLVPAALPSIITGFRLAFARAWRILIVAEMLVSLGNGLGYRLYWAREMFLSSQLYAGLFVVGLVGLLIERAFLRPLEVMTVQRWGTLRELD</sequence>
<keyword evidence="6 7" id="KW-0472">Membrane</keyword>
<dbReference type="GO" id="GO:0005886">
    <property type="term" value="C:plasma membrane"/>
    <property type="evidence" value="ECO:0007669"/>
    <property type="project" value="UniProtKB-SubCell"/>
</dbReference>
<evidence type="ECO:0000256" key="3">
    <source>
        <dbReference type="ARBA" id="ARBA00022475"/>
    </source>
</evidence>
<dbReference type="PANTHER" id="PTHR30151:SF16">
    <property type="entry name" value="ABC TRANSPORTER PERMEASE PROTEIN"/>
    <property type="match status" value="1"/>
</dbReference>
<feature type="transmembrane region" description="Helical" evidence="7">
    <location>
        <begin position="20"/>
        <end position="40"/>
    </location>
</feature>
<feature type="transmembrane region" description="Helical" evidence="7">
    <location>
        <begin position="241"/>
        <end position="259"/>
    </location>
</feature>
<evidence type="ECO:0000256" key="6">
    <source>
        <dbReference type="ARBA" id="ARBA00023136"/>
    </source>
</evidence>
<evidence type="ECO:0000259" key="8">
    <source>
        <dbReference type="PROSITE" id="PS50928"/>
    </source>
</evidence>
<dbReference type="CDD" id="cd06261">
    <property type="entry name" value="TM_PBP2"/>
    <property type="match status" value="1"/>
</dbReference>
<feature type="transmembrane region" description="Helical" evidence="7">
    <location>
        <begin position="115"/>
        <end position="135"/>
    </location>
</feature>
<feature type="transmembrane region" description="Helical" evidence="7">
    <location>
        <begin position="141"/>
        <end position="162"/>
    </location>
</feature>
<keyword evidence="10" id="KW-1185">Reference proteome</keyword>
<gene>
    <name evidence="9" type="ORF">LZD57_15575</name>
</gene>
<feature type="transmembrane region" description="Helical" evidence="7">
    <location>
        <begin position="86"/>
        <end position="108"/>
    </location>
</feature>
<dbReference type="AlphaFoldDB" id="A0A9X1T5A6"/>
<dbReference type="RefSeq" id="WP_233720405.1">
    <property type="nucleotide sequence ID" value="NZ_JAJUWU010000016.1"/>
</dbReference>
<keyword evidence="2 7" id="KW-0813">Transport</keyword>
<dbReference type="EMBL" id="JAJUWU010000016">
    <property type="protein sequence ID" value="MCE7029411.1"/>
    <property type="molecule type" value="Genomic_DNA"/>
</dbReference>
<dbReference type="PROSITE" id="PS50928">
    <property type="entry name" value="ABC_TM1"/>
    <property type="match status" value="1"/>
</dbReference>
<evidence type="ECO:0000256" key="5">
    <source>
        <dbReference type="ARBA" id="ARBA00022989"/>
    </source>
</evidence>